<evidence type="ECO:0000313" key="2">
    <source>
        <dbReference type="EMBL" id="MBN7826242.1"/>
    </source>
</evidence>
<accession>A0A939DQ03</accession>
<dbReference type="InterPro" id="IPR008775">
    <property type="entry name" value="Phytyl_CoA_dOase-like"/>
</dbReference>
<evidence type="ECO:0000313" key="3">
    <source>
        <dbReference type="Proteomes" id="UP000664654"/>
    </source>
</evidence>
<keyword evidence="3" id="KW-1185">Reference proteome</keyword>
<keyword evidence="2" id="KW-0223">Dioxygenase</keyword>
<dbReference type="Pfam" id="PF05721">
    <property type="entry name" value="PhyH"/>
    <property type="match status" value="1"/>
</dbReference>
<dbReference type="Gene3D" id="2.60.120.620">
    <property type="entry name" value="q2cbj1_9rhob like domain"/>
    <property type="match status" value="1"/>
</dbReference>
<evidence type="ECO:0000256" key="1">
    <source>
        <dbReference type="ARBA" id="ARBA00001954"/>
    </source>
</evidence>
<organism evidence="2 3">
    <name type="scientific">Bowmanella dokdonensis</name>
    <dbReference type="NCBI Taxonomy" id="751969"/>
    <lineage>
        <taxon>Bacteria</taxon>
        <taxon>Pseudomonadati</taxon>
        <taxon>Pseudomonadota</taxon>
        <taxon>Gammaproteobacteria</taxon>
        <taxon>Alteromonadales</taxon>
        <taxon>Alteromonadaceae</taxon>
        <taxon>Bowmanella</taxon>
    </lineage>
</organism>
<comment type="caution">
    <text evidence="2">The sequence shown here is derived from an EMBL/GenBank/DDBJ whole genome shotgun (WGS) entry which is preliminary data.</text>
</comment>
<gene>
    <name evidence="2" type="ORF">J0A66_13485</name>
</gene>
<protein>
    <submittedName>
        <fullName evidence="2">Phytanoyl-CoA dioxygenase family protein</fullName>
    </submittedName>
</protein>
<reference evidence="2" key="1">
    <citation type="submission" date="2021-03" db="EMBL/GenBank/DDBJ databases">
        <title>novel species isolated from a fishpond in China.</title>
        <authorList>
            <person name="Lu H."/>
            <person name="Cai Z."/>
        </authorList>
    </citation>
    <scope>NUCLEOTIDE SEQUENCE</scope>
    <source>
        <strain evidence="2">JCM 30855</strain>
    </source>
</reference>
<comment type="cofactor">
    <cofactor evidence="1">
        <name>Fe(2+)</name>
        <dbReference type="ChEBI" id="CHEBI:29033"/>
    </cofactor>
</comment>
<dbReference type="GO" id="GO:0005506">
    <property type="term" value="F:iron ion binding"/>
    <property type="evidence" value="ECO:0007669"/>
    <property type="project" value="UniProtKB-ARBA"/>
</dbReference>
<keyword evidence="2" id="KW-0560">Oxidoreductase</keyword>
<dbReference type="RefSeq" id="WP_206574356.1">
    <property type="nucleotide sequence ID" value="NZ_JAFKCV010000007.1"/>
</dbReference>
<sequence>MPVLENGFELINDLLSEGEVQSFREEFSSVSFPSKVGGIRNAEKKFSSIGALALSDSLLRKVGSYLTGTPKLVRAILFNKTEESNWLVTWHQDRTVAVSKRFEQSGWGPWSVKDNTDHVQPPLSVLNQMVTIRIHLDDASIENGCLKIFPKSHDLGLLRQSEIQQYVIDHSPVSCEAKAGSALVMRPHILHSSSKAANPSQRRVIHLEYISYELPQGVTWA</sequence>
<dbReference type="SUPFAM" id="SSF51197">
    <property type="entry name" value="Clavaminate synthase-like"/>
    <property type="match status" value="1"/>
</dbReference>
<dbReference type="AlphaFoldDB" id="A0A939DQ03"/>
<proteinExistence type="predicted"/>
<dbReference type="EMBL" id="JAFKCV010000007">
    <property type="protein sequence ID" value="MBN7826242.1"/>
    <property type="molecule type" value="Genomic_DNA"/>
</dbReference>
<dbReference type="Proteomes" id="UP000664654">
    <property type="component" value="Unassembled WGS sequence"/>
</dbReference>
<dbReference type="PANTHER" id="PTHR20883:SF48">
    <property type="entry name" value="ECTOINE DIOXYGENASE"/>
    <property type="match status" value="1"/>
</dbReference>
<dbReference type="PANTHER" id="PTHR20883">
    <property type="entry name" value="PHYTANOYL-COA DIOXYGENASE DOMAIN CONTAINING 1"/>
    <property type="match status" value="1"/>
</dbReference>
<dbReference type="GO" id="GO:0016706">
    <property type="term" value="F:2-oxoglutarate-dependent dioxygenase activity"/>
    <property type="evidence" value="ECO:0007669"/>
    <property type="project" value="UniProtKB-ARBA"/>
</dbReference>
<name>A0A939DQ03_9ALTE</name>